<evidence type="ECO:0000313" key="12">
    <source>
        <dbReference type="Proteomes" id="UP001597314"/>
    </source>
</evidence>
<dbReference type="CDD" id="cd02780">
    <property type="entry name" value="MopB_CT_Tetrathionate_Arsenate-R"/>
    <property type="match status" value="1"/>
</dbReference>
<evidence type="ECO:0000256" key="3">
    <source>
        <dbReference type="ARBA" id="ARBA00022505"/>
    </source>
</evidence>
<organism evidence="11 12">
    <name type="scientific">Rhodoplanes azumiensis</name>
    <dbReference type="NCBI Taxonomy" id="1897628"/>
    <lineage>
        <taxon>Bacteria</taxon>
        <taxon>Pseudomonadati</taxon>
        <taxon>Pseudomonadota</taxon>
        <taxon>Alphaproteobacteria</taxon>
        <taxon>Hyphomicrobiales</taxon>
        <taxon>Nitrobacteraceae</taxon>
        <taxon>Rhodoplanes</taxon>
    </lineage>
</organism>
<dbReference type="InterPro" id="IPR050612">
    <property type="entry name" value="Prok_Mopterin_Oxidored"/>
</dbReference>
<evidence type="ECO:0000256" key="7">
    <source>
        <dbReference type="ARBA" id="ARBA00023004"/>
    </source>
</evidence>
<evidence type="ECO:0000256" key="9">
    <source>
        <dbReference type="SAM" id="MobiDB-lite"/>
    </source>
</evidence>
<comment type="caution">
    <text evidence="11">The sequence shown here is derived from an EMBL/GenBank/DDBJ whole genome shotgun (WGS) entry which is preliminary data.</text>
</comment>
<protein>
    <submittedName>
        <fullName evidence="11">Molybdopterin dinucleotide binding domain-containing protein</fullName>
    </submittedName>
</protein>
<dbReference type="Pfam" id="PF01568">
    <property type="entry name" value="Molydop_binding"/>
    <property type="match status" value="1"/>
</dbReference>
<evidence type="ECO:0000256" key="6">
    <source>
        <dbReference type="ARBA" id="ARBA00023002"/>
    </source>
</evidence>
<name>A0ABW5ALS9_9BRAD</name>
<dbReference type="Gene3D" id="3.40.50.740">
    <property type="match status" value="1"/>
</dbReference>
<evidence type="ECO:0000313" key="11">
    <source>
        <dbReference type="EMBL" id="MFD2183077.1"/>
    </source>
</evidence>
<dbReference type="SUPFAM" id="SSF50692">
    <property type="entry name" value="ADC-like"/>
    <property type="match status" value="1"/>
</dbReference>
<dbReference type="Gene3D" id="3.40.228.10">
    <property type="entry name" value="Dimethylsulfoxide Reductase, domain 2"/>
    <property type="match status" value="1"/>
</dbReference>
<sequence>MDRRTLLKTGVAVGGLGAFAAGYAETGRKVVEGVVDSLAPKAKAADIHGASLTPEFTVDPATGQLTPNPDQQVSYVMCMGCTTYCGVRVRVDKTSGAVLRVAGNPFHPLSADPPLPPDMSIRDSFVAVSRAGEKGLDGRSTTCGRGSAMLGWMTSPYRITQPLKRVGPRGEGRWQPISFEQMVREVVEGGDLFGEGPVDGLRALRSFDPIDPKAPEFGPKVNQVGLLSSTNEGRENFARRFVQKAFGSLNFIGHGGYCGGSYRSGSAAAMGNVKTLPHAKPDFANCEFIIFCGTAPANAGNPFKRQAAMVAKGRTDGTLRYVVVDPAIGHSDSLAAKHRGRWIPIKPATDGAFAMALARWIIDNERYDRTFLTQPNPKAAAAAGEAGWSNATHLVVAEPGHPRDGFMLRGSDIGLTIDGEKYADKDPFVVVDPATGQLVPHTALAGPAALFVNDAYMVGDKPIRLRSSFDLYAESARRFTLEEYAVVCGIPAETLAGLAEEFTSHGKKAAVNTHGGTMAGNGFYNAFALVTLNTLIGNINVKGGTMVPGGAFPAEGKGPRYDLDGFPGQVTPKGTPLSRNVPYERSSEFKRKKDAGKPYPSQAPWYPAAPQLGSEWLTSALNGYPYPLKALFVWNANPIYGIPGLKGAVATALKDPKRLPLIVSIDPFINETGAFADYILPDTLLFETWGFAAPWHAVPSRTSTARWPVVDSKNARTADGEPISMEAFFIALAKALGLPGFGPNAMADAGGTLLSLDKPTDWFFRAAANVAFAGQKPVADATDEDVALTGFARHVPALQATLKSEEWRKAAHVFSRGGRYQPYGQAYEGDRMAQKFAPALTLYNEQVGTAKSSMTGKRHSGVPQWTPPSFCDGTPMRSVYSETEWPMLLISQKSVLMSAYTIGLDRLRGIHPENPVALHADDAARLGIANGDKVKIATPGGTVVGTALVRKGVMRGVVAVEHGFGHTEFGARSHQIGGIRQADGRALGAGINLNDLGLSDPTRKDLSVWLDPVSGTSVRQGLPARISRA</sequence>
<evidence type="ECO:0000259" key="10">
    <source>
        <dbReference type="PROSITE" id="PS51669"/>
    </source>
</evidence>
<dbReference type="PROSITE" id="PS51669">
    <property type="entry name" value="4FE4S_MOW_BIS_MGD"/>
    <property type="match status" value="1"/>
</dbReference>
<keyword evidence="3" id="KW-0500">Molybdenum</keyword>
<accession>A0ABW5ALS9</accession>
<evidence type="ECO:0000256" key="2">
    <source>
        <dbReference type="ARBA" id="ARBA00022485"/>
    </source>
</evidence>
<keyword evidence="2" id="KW-0004">4Fe-4S</keyword>
<keyword evidence="8" id="KW-0411">Iron-sulfur</keyword>
<dbReference type="InterPro" id="IPR006656">
    <property type="entry name" value="Mopterin_OxRdtase"/>
</dbReference>
<keyword evidence="4" id="KW-0479">Metal-binding</keyword>
<dbReference type="EMBL" id="JBHUIW010000014">
    <property type="protein sequence ID" value="MFD2183077.1"/>
    <property type="molecule type" value="Genomic_DNA"/>
</dbReference>
<dbReference type="PANTHER" id="PTHR43742:SF9">
    <property type="entry name" value="TETRATHIONATE REDUCTASE SUBUNIT A"/>
    <property type="match status" value="1"/>
</dbReference>
<evidence type="ECO:0000256" key="1">
    <source>
        <dbReference type="ARBA" id="ARBA00010312"/>
    </source>
</evidence>
<dbReference type="SMART" id="SM00926">
    <property type="entry name" value="Molybdop_Fe4S4"/>
    <property type="match status" value="1"/>
</dbReference>
<dbReference type="Pfam" id="PF00384">
    <property type="entry name" value="Molybdopterin"/>
    <property type="match status" value="1"/>
</dbReference>
<dbReference type="PANTHER" id="PTHR43742">
    <property type="entry name" value="TRIMETHYLAMINE-N-OXIDE REDUCTASE"/>
    <property type="match status" value="1"/>
</dbReference>
<evidence type="ECO:0000256" key="8">
    <source>
        <dbReference type="ARBA" id="ARBA00023014"/>
    </source>
</evidence>
<evidence type="ECO:0000256" key="4">
    <source>
        <dbReference type="ARBA" id="ARBA00022723"/>
    </source>
</evidence>
<evidence type="ECO:0000256" key="5">
    <source>
        <dbReference type="ARBA" id="ARBA00022729"/>
    </source>
</evidence>
<feature type="region of interest" description="Disordered" evidence="9">
    <location>
        <begin position="574"/>
        <end position="600"/>
    </location>
</feature>
<dbReference type="InterPro" id="IPR037946">
    <property type="entry name" value="MopB_CT_Tetrathionate"/>
</dbReference>
<keyword evidence="7" id="KW-0408">Iron</keyword>
<keyword evidence="12" id="KW-1185">Reference proteome</keyword>
<dbReference type="Gene3D" id="3.30.200.210">
    <property type="match status" value="1"/>
</dbReference>
<keyword evidence="5" id="KW-0732">Signal</keyword>
<comment type="similarity">
    <text evidence="1">Belongs to the prokaryotic molybdopterin-containing oxidoreductase family.</text>
</comment>
<dbReference type="Proteomes" id="UP001597314">
    <property type="component" value="Unassembled WGS sequence"/>
</dbReference>
<proteinExistence type="inferred from homology"/>
<dbReference type="RefSeq" id="WP_378478243.1">
    <property type="nucleotide sequence ID" value="NZ_JBHUIW010000014.1"/>
</dbReference>
<dbReference type="Gene3D" id="2.40.40.20">
    <property type="match status" value="1"/>
</dbReference>
<dbReference type="InterPro" id="IPR006963">
    <property type="entry name" value="Mopterin_OxRdtase_4Fe-4S_dom"/>
</dbReference>
<dbReference type="SUPFAM" id="SSF53706">
    <property type="entry name" value="Formate dehydrogenase/DMSO reductase, domains 1-3"/>
    <property type="match status" value="1"/>
</dbReference>
<keyword evidence="6" id="KW-0560">Oxidoreductase</keyword>
<dbReference type="InterPro" id="IPR006657">
    <property type="entry name" value="MoPterin_dinucl-bd_dom"/>
</dbReference>
<dbReference type="InterPro" id="IPR041929">
    <property type="entry name" value="Tetrathionate-R_A_N"/>
</dbReference>
<reference evidence="12" key="1">
    <citation type="journal article" date="2019" name="Int. J. Syst. Evol. Microbiol.">
        <title>The Global Catalogue of Microorganisms (GCM) 10K type strain sequencing project: providing services to taxonomists for standard genome sequencing and annotation.</title>
        <authorList>
            <consortium name="The Broad Institute Genomics Platform"/>
            <consortium name="The Broad Institute Genome Sequencing Center for Infectious Disease"/>
            <person name="Wu L."/>
            <person name="Ma J."/>
        </authorList>
    </citation>
    <scope>NUCLEOTIDE SEQUENCE [LARGE SCALE GENOMIC DNA]</scope>
    <source>
        <strain evidence="12">CGMCC 1.6774</strain>
    </source>
</reference>
<dbReference type="CDD" id="cd02758">
    <property type="entry name" value="MopB_Tetrathionate-Ra"/>
    <property type="match status" value="1"/>
</dbReference>
<dbReference type="InterPro" id="IPR009010">
    <property type="entry name" value="Asp_de-COase-like_dom_sf"/>
</dbReference>
<feature type="domain" description="4Fe-4S Mo/W bis-MGD-type" evidence="10">
    <location>
        <begin position="70"/>
        <end position="157"/>
    </location>
</feature>
<gene>
    <name evidence="11" type="ORF">ACFSOX_13025</name>
</gene>